<gene>
    <name evidence="1" type="ORF">Pint_22499</name>
</gene>
<protein>
    <submittedName>
        <fullName evidence="1">Uncharacterized protein</fullName>
    </submittedName>
</protein>
<organism evidence="1 2">
    <name type="scientific">Pistacia integerrima</name>
    <dbReference type="NCBI Taxonomy" id="434235"/>
    <lineage>
        <taxon>Eukaryota</taxon>
        <taxon>Viridiplantae</taxon>
        <taxon>Streptophyta</taxon>
        <taxon>Embryophyta</taxon>
        <taxon>Tracheophyta</taxon>
        <taxon>Spermatophyta</taxon>
        <taxon>Magnoliopsida</taxon>
        <taxon>eudicotyledons</taxon>
        <taxon>Gunneridae</taxon>
        <taxon>Pentapetalae</taxon>
        <taxon>rosids</taxon>
        <taxon>malvids</taxon>
        <taxon>Sapindales</taxon>
        <taxon>Anacardiaceae</taxon>
        <taxon>Pistacia</taxon>
    </lineage>
</organism>
<name>A0ACC0YIZ9_9ROSI</name>
<reference evidence="2" key="1">
    <citation type="journal article" date="2023" name="G3 (Bethesda)">
        <title>Genome assembly and association tests identify interacting loci associated with vigor, precocity, and sex in interspecific pistachio rootstocks.</title>
        <authorList>
            <person name="Palmer W."/>
            <person name="Jacygrad E."/>
            <person name="Sagayaradj S."/>
            <person name="Cavanaugh K."/>
            <person name="Han R."/>
            <person name="Bertier L."/>
            <person name="Beede B."/>
            <person name="Kafkas S."/>
            <person name="Golino D."/>
            <person name="Preece J."/>
            <person name="Michelmore R."/>
        </authorList>
    </citation>
    <scope>NUCLEOTIDE SEQUENCE [LARGE SCALE GENOMIC DNA]</scope>
</reference>
<evidence type="ECO:0000313" key="1">
    <source>
        <dbReference type="EMBL" id="KAJ0037547.1"/>
    </source>
</evidence>
<dbReference type="EMBL" id="CM047741">
    <property type="protein sequence ID" value="KAJ0037547.1"/>
    <property type="molecule type" value="Genomic_DNA"/>
</dbReference>
<accession>A0ACC0YIZ9</accession>
<comment type="caution">
    <text evidence="1">The sequence shown here is derived from an EMBL/GenBank/DDBJ whole genome shotgun (WGS) entry which is preliminary data.</text>
</comment>
<keyword evidence="2" id="KW-1185">Reference proteome</keyword>
<evidence type="ECO:0000313" key="2">
    <source>
        <dbReference type="Proteomes" id="UP001163603"/>
    </source>
</evidence>
<dbReference type="Proteomes" id="UP001163603">
    <property type="component" value="Chromosome 6"/>
</dbReference>
<sequence length="365" mass="42029">MPSLDHQPSLSETIFNHHKETQNFRVFVSTWNVGGVAPHEDLDMEDWLDTRNNSCDIYVMGFQELVPLRALTVLGPENNKMFKKWNSLIRKALNKKSHSRDKIQNDKLEEVQIWIRSDLRPYVRHPSVSCVGCGIMGYLGNKGSVSVRFQLHETSFCFVCSHLASGGREGDEKYRNSDVAEILSRTSFPNGGPSLNLPQNILDHEISLPEETTRLLVERREWNPLLENDQLRMELMNGQILQSWNEGAIKFAPTYKYYPNSDVYYGCVQGKKGKKWRAPAWCDRIIWNGRGLKQHLYARGETKLSDHRPVKAVFSAEVEILRTLKGIQSFFMSERFDRITTHFEISLSEDNFLCPGRASSFQIRG</sequence>
<proteinExistence type="predicted"/>